<keyword evidence="1" id="KW-1185">Reference proteome</keyword>
<proteinExistence type="predicted"/>
<protein>
    <submittedName>
        <fullName evidence="2">Uncharacterized protein</fullName>
    </submittedName>
</protein>
<name>A0ABM4WP08_COFAR</name>
<accession>A0ABM4WP08</accession>
<evidence type="ECO:0000313" key="2">
    <source>
        <dbReference type="RefSeq" id="XP_071933514.1"/>
    </source>
</evidence>
<dbReference type="Proteomes" id="UP001652660">
    <property type="component" value="Chromosome 2e"/>
</dbReference>
<dbReference type="RefSeq" id="XP_071933514.1">
    <property type="nucleotide sequence ID" value="XM_072077413.1"/>
</dbReference>
<reference evidence="2" key="1">
    <citation type="submission" date="2025-08" db="UniProtKB">
        <authorList>
            <consortium name="RefSeq"/>
        </authorList>
    </citation>
    <scope>IDENTIFICATION</scope>
    <source>
        <tissue evidence="2">Leaves</tissue>
    </source>
</reference>
<evidence type="ECO:0000313" key="1">
    <source>
        <dbReference type="Proteomes" id="UP001652660"/>
    </source>
</evidence>
<gene>
    <name evidence="2" type="primary">LOC140036127</name>
</gene>
<sequence>MWIKHPTFRDVVHQNWSLSFEGYGMYALAGKLKRLKKCLQAWNKTTFGNVFDRVAQAEELAHQKEQRMEQENTEASHLEWSQAQANFLQALANEEFFWKQKARIKWLQEGDSNTKFFHSYVQDKRARLRISRIKSSMGDWIEDLDAIAAEGVSFFQKLLSRDHIGLAKALAEERATQQLLLNISSLVISQQNVDLIRMVTMGEVKEAVFGLDGDSAAGADGFSGVGWLLGQEGIWLSSSLYHPDLK</sequence>
<dbReference type="GeneID" id="140036127"/>
<organism evidence="1 2">
    <name type="scientific">Coffea arabica</name>
    <name type="common">Arabian coffee</name>
    <dbReference type="NCBI Taxonomy" id="13443"/>
    <lineage>
        <taxon>Eukaryota</taxon>
        <taxon>Viridiplantae</taxon>
        <taxon>Streptophyta</taxon>
        <taxon>Embryophyta</taxon>
        <taxon>Tracheophyta</taxon>
        <taxon>Spermatophyta</taxon>
        <taxon>Magnoliopsida</taxon>
        <taxon>eudicotyledons</taxon>
        <taxon>Gunneridae</taxon>
        <taxon>Pentapetalae</taxon>
        <taxon>asterids</taxon>
        <taxon>lamiids</taxon>
        <taxon>Gentianales</taxon>
        <taxon>Rubiaceae</taxon>
        <taxon>Ixoroideae</taxon>
        <taxon>Gardenieae complex</taxon>
        <taxon>Bertiereae - Coffeeae clade</taxon>
        <taxon>Coffeeae</taxon>
        <taxon>Coffea</taxon>
    </lineage>
</organism>